<dbReference type="PANTHER" id="PTHR37017:SF11">
    <property type="entry name" value="ESTERASE_LIPASE_THIOESTERASE DOMAIN-CONTAINING PROTEIN"/>
    <property type="match status" value="1"/>
</dbReference>
<dbReference type="Gene3D" id="3.40.50.1820">
    <property type="entry name" value="alpha/beta hydrolase"/>
    <property type="match status" value="1"/>
</dbReference>
<dbReference type="SUPFAM" id="SSF53474">
    <property type="entry name" value="alpha/beta-Hydrolases"/>
    <property type="match status" value="1"/>
</dbReference>
<name>A0ABX6A0K9_STRTE</name>
<feature type="domain" description="AB hydrolase-1" evidence="1">
    <location>
        <begin position="37"/>
        <end position="256"/>
    </location>
</feature>
<sequence length="272" mass="29025">MVILSRVSSTDSAPWGVRGKACLRRCAVNASVSRPTFLLVPGGHHGPWVWERLQQVLASDGWATRTVSLVSAVENPSAVEPLPGMHDDAKVIKQALEATPGPVIVVAHSYGGVPVTEAIYGASNVVHVVYVAAYMLDVGEGMFQMHGVPVPNSLMGLRPPENPDLNLPAGFYDGDASNPETIAAMARLVPQTVRADFETVTQAGWKTVPNSYVIPNNDVSTVAAVEEDMAKRADAVYRVPGHHAPFYSHPREFAEVLTKIANTADATPAQDG</sequence>
<dbReference type="InterPro" id="IPR029058">
    <property type="entry name" value="AB_hydrolase_fold"/>
</dbReference>
<dbReference type="PANTHER" id="PTHR37017">
    <property type="entry name" value="AB HYDROLASE-1 DOMAIN-CONTAINING PROTEIN-RELATED"/>
    <property type="match status" value="1"/>
</dbReference>
<dbReference type="Proteomes" id="UP000324308">
    <property type="component" value="Plasmid unnamed1"/>
</dbReference>
<accession>A0ABX6A0K9</accession>
<keyword evidence="2" id="KW-0378">Hydrolase</keyword>
<keyword evidence="3" id="KW-1185">Reference proteome</keyword>
<dbReference type="InterPro" id="IPR052897">
    <property type="entry name" value="Sec-Metab_Biosynth_Hydrolase"/>
</dbReference>
<dbReference type="Pfam" id="PF12697">
    <property type="entry name" value="Abhydrolase_6"/>
    <property type="match status" value="1"/>
</dbReference>
<gene>
    <name evidence="2" type="ORF">F3L20_32970</name>
</gene>
<evidence type="ECO:0000313" key="3">
    <source>
        <dbReference type="Proteomes" id="UP000324308"/>
    </source>
</evidence>
<dbReference type="EMBL" id="CP043960">
    <property type="protein sequence ID" value="QER90470.1"/>
    <property type="molecule type" value="Genomic_DNA"/>
</dbReference>
<keyword evidence="2" id="KW-0614">Plasmid</keyword>
<protein>
    <submittedName>
        <fullName evidence="2">Alpha/beta hydrolase</fullName>
    </submittedName>
</protein>
<geneLocation type="plasmid" evidence="2 3">
    <name>unnamed1</name>
</geneLocation>
<reference evidence="2 3" key="1">
    <citation type="submission" date="2019-09" db="EMBL/GenBank/DDBJ databases">
        <title>Draft genome sequence of the Ebosin-producing strain Streptomyces sp. 139.</title>
        <authorList>
            <person name="Ai L."/>
            <person name="Geng M."/>
            <person name="Ma M."/>
            <person name="Bai L."/>
        </authorList>
    </citation>
    <scope>NUCLEOTIDE SEQUENCE [LARGE SCALE GENOMIC DNA]</scope>
    <source>
        <strain evidence="2 3">139</strain>
        <plasmid evidence="2 3">unnamed1</plasmid>
    </source>
</reference>
<evidence type="ECO:0000313" key="2">
    <source>
        <dbReference type="EMBL" id="QER90470.1"/>
    </source>
</evidence>
<dbReference type="InterPro" id="IPR000073">
    <property type="entry name" value="AB_hydrolase_1"/>
</dbReference>
<proteinExistence type="predicted"/>
<organism evidence="2 3">
    <name type="scientific">Streptomyces tendae</name>
    <dbReference type="NCBI Taxonomy" id="1932"/>
    <lineage>
        <taxon>Bacteria</taxon>
        <taxon>Bacillati</taxon>
        <taxon>Actinomycetota</taxon>
        <taxon>Actinomycetes</taxon>
        <taxon>Kitasatosporales</taxon>
        <taxon>Streptomycetaceae</taxon>
        <taxon>Streptomyces</taxon>
    </lineage>
</organism>
<evidence type="ECO:0000259" key="1">
    <source>
        <dbReference type="Pfam" id="PF12697"/>
    </source>
</evidence>
<dbReference type="GO" id="GO:0016787">
    <property type="term" value="F:hydrolase activity"/>
    <property type="evidence" value="ECO:0007669"/>
    <property type="project" value="UniProtKB-KW"/>
</dbReference>